<dbReference type="PROSITE" id="PS51387">
    <property type="entry name" value="FAD_PCMH"/>
    <property type="match status" value="1"/>
</dbReference>
<keyword evidence="1" id="KW-1133">Transmembrane helix</keyword>
<dbReference type="KEGG" id="lak:106174082"/>
<dbReference type="GeneID" id="106174082"/>
<dbReference type="GO" id="GO:0071949">
    <property type="term" value="F:FAD binding"/>
    <property type="evidence" value="ECO:0007669"/>
    <property type="project" value="InterPro"/>
</dbReference>
<dbReference type="InterPro" id="IPR016166">
    <property type="entry name" value="FAD-bd_PCMH"/>
</dbReference>
<dbReference type="InterPro" id="IPR010031">
    <property type="entry name" value="FAD_lactone_oxidase-like"/>
</dbReference>
<dbReference type="InterPro" id="IPR006094">
    <property type="entry name" value="Oxid_FAD_bind_N"/>
</dbReference>
<accession>A0A1S3JKM2</accession>
<dbReference type="Gene3D" id="3.30.43.10">
    <property type="entry name" value="Uridine Diphospho-n-acetylenolpyruvylglucosamine Reductase, domain 2"/>
    <property type="match status" value="1"/>
</dbReference>
<name>A0A1S3JKM2_LINAN</name>
<feature type="domain" description="FAD-binding PCMH-type" evidence="2">
    <location>
        <begin position="136"/>
        <end position="317"/>
    </location>
</feature>
<dbReference type="Gene3D" id="3.30.465.10">
    <property type="match status" value="1"/>
</dbReference>
<dbReference type="InterPro" id="IPR016167">
    <property type="entry name" value="FAD-bd_PCMH_sub1"/>
</dbReference>
<proteinExistence type="predicted"/>
<dbReference type="GO" id="GO:0016899">
    <property type="term" value="F:oxidoreductase activity, acting on the CH-OH group of donors, oxygen as acceptor"/>
    <property type="evidence" value="ECO:0007669"/>
    <property type="project" value="InterPro"/>
</dbReference>
<dbReference type="InterPro" id="IPR016169">
    <property type="entry name" value="FAD-bd_PCMH_sub2"/>
</dbReference>
<keyword evidence="1" id="KW-0472">Membrane</keyword>
<sequence length="628" mass="70863">MSGIDQDTVQIYSIKYRAGSDKNESMESGIDVENSYKHSEPVERTTQHDDIGLRSKAKCFCGFLIFNLILTTVILVLVIVFWSSTYVTREAAKPSDLPTTNIATTPSSASTQEQLQALIGSEPQVEVRTFTNWAESQVVADVLFVAPTSLLHVQQVIRAARKLGLRIRAVGAGYSWSPLFADPGHILMSTLNMTRHDGPLLELNPPNHWQGHTSVTVSTSVRFFDFDNFLISHNLTQLTGPGSISPTVVGSLCTSSHGSGSHYPIENNFIVAMRVINSEGELKSYNVYHHKEAMRALVACLGMCGIIYDVTITVYPIRIVAGYNKWATVEESLYNSTALLQELSDETNMFVFFYWAPLTSATESEMTYFNDRGHMPTTWKAEKDHVWIKTLKPLSAEEGSKVNVTRYNTVRPLHHTVRPQREGKNFTHTDTKSNGDLARMFLPPGPDYFYSVEGYRHSDETIQALLYSTEIALKDKDDFANTIAALKIIVAKAEEYAYAYPHFPVATASVRVVRGSEDCLLCTNNYGPETTGYYVSYVELLAHAYSYPLYTQFTKEVLKELKDIPSSRPTWPRLIQMYGKDLREEVWDSYPVDKFICARQRARLDPDNMFVNQFLEDIFYKDTVVNCT</sequence>
<keyword evidence="1" id="KW-0812">Transmembrane</keyword>
<protein>
    <submittedName>
        <fullName evidence="4">Uncharacterized protein LOC106174082</fullName>
    </submittedName>
</protein>
<evidence type="ECO:0000259" key="2">
    <source>
        <dbReference type="PROSITE" id="PS51387"/>
    </source>
</evidence>
<dbReference type="PANTHER" id="PTHR43762">
    <property type="entry name" value="L-GULONOLACTONE OXIDASE"/>
    <property type="match status" value="1"/>
</dbReference>
<dbReference type="InParanoid" id="A0A1S3JKM2"/>
<reference evidence="4" key="1">
    <citation type="submission" date="2025-08" db="UniProtKB">
        <authorList>
            <consortium name="RefSeq"/>
        </authorList>
    </citation>
    <scope>IDENTIFICATION</scope>
    <source>
        <tissue evidence="4">Gonads</tissue>
    </source>
</reference>
<dbReference type="SUPFAM" id="SSF56176">
    <property type="entry name" value="FAD-binding/transporter-associated domain-like"/>
    <property type="match status" value="1"/>
</dbReference>
<dbReference type="OrthoDB" id="610608at2759"/>
<dbReference type="RefSeq" id="XP_013410928.1">
    <property type="nucleotide sequence ID" value="XM_013555474.2"/>
</dbReference>
<dbReference type="STRING" id="7574.A0A1S3JKM2"/>
<organism evidence="3 4">
    <name type="scientific">Lingula anatina</name>
    <name type="common">Brachiopod</name>
    <name type="synonym">Lingula unguis</name>
    <dbReference type="NCBI Taxonomy" id="7574"/>
    <lineage>
        <taxon>Eukaryota</taxon>
        <taxon>Metazoa</taxon>
        <taxon>Spiralia</taxon>
        <taxon>Lophotrochozoa</taxon>
        <taxon>Brachiopoda</taxon>
        <taxon>Linguliformea</taxon>
        <taxon>Lingulata</taxon>
        <taxon>Lingulida</taxon>
        <taxon>Linguloidea</taxon>
        <taxon>Lingulidae</taxon>
        <taxon>Lingula</taxon>
    </lineage>
</organism>
<evidence type="ECO:0000313" key="3">
    <source>
        <dbReference type="Proteomes" id="UP000085678"/>
    </source>
</evidence>
<feature type="transmembrane region" description="Helical" evidence="1">
    <location>
        <begin position="60"/>
        <end position="82"/>
    </location>
</feature>
<dbReference type="PANTHER" id="PTHR43762:SF1">
    <property type="entry name" value="D-ARABINONO-1,4-LACTONE OXIDASE"/>
    <property type="match status" value="1"/>
</dbReference>
<dbReference type="InterPro" id="IPR036318">
    <property type="entry name" value="FAD-bd_PCMH-like_sf"/>
</dbReference>
<evidence type="ECO:0000313" key="4">
    <source>
        <dbReference type="RefSeq" id="XP_013410928.1"/>
    </source>
</evidence>
<gene>
    <name evidence="4" type="primary">LOC106174082</name>
</gene>
<keyword evidence="3" id="KW-1185">Reference proteome</keyword>
<dbReference type="AlphaFoldDB" id="A0A1S3JKM2"/>
<dbReference type="Pfam" id="PF01565">
    <property type="entry name" value="FAD_binding_4"/>
    <property type="match status" value="1"/>
</dbReference>
<evidence type="ECO:0000256" key="1">
    <source>
        <dbReference type="SAM" id="Phobius"/>
    </source>
</evidence>
<dbReference type="Proteomes" id="UP000085678">
    <property type="component" value="Unplaced"/>
</dbReference>